<dbReference type="AlphaFoldDB" id="K1SSX1"/>
<sequence length="59" mass="6775">MELPPWQRGSDCRPLQRSQIEESLRILQKLDLDLKGSRLDAPLLMQKAICELSLARSRA</sequence>
<comment type="caution">
    <text evidence="1">The sequence shown here is derived from an EMBL/GenBank/DDBJ whole genome shotgun (WGS) entry which is preliminary data.</text>
</comment>
<gene>
    <name evidence="1" type="ORF">OBE_10786</name>
</gene>
<reference evidence="1" key="1">
    <citation type="journal article" date="2013" name="Environ. Microbiol.">
        <title>Microbiota from the distal guts of lean and obese adolescents exhibit partial functional redundancy besides clear differences in community structure.</title>
        <authorList>
            <person name="Ferrer M."/>
            <person name="Ruiz A."/>
            <person name="Lanza F."/>
            <person name="Haange S.B."/>
            <person name="Oberbach A."/>
            <person name="Till H."/>
            <person name="Bargiela R."/>
            <person name="Campoy C."/>
            <person name="Segura M.T."/>
            <person name="Richter M."/>
            <person name="von Bergen M."/>
            <person name="Seifert J."/>
            <person name="Suarez A."/>
        </authorList>
    </citation>
    <scope>NUCLEOTIDE SEQUENCE</scope>
</reference>
<accession>K1SSX1</accession>
<evidence type="ECO:0000313" key="1">
    <source>
        <dbReference type="EMBL" id="EKC56970.1"/>
    </source>
</evidence>
<organism evidence="1">
    <name type="scientific">human gut metagenome</name>
    <dbReference type="NCBI Taxonomy" id="408170"/>
    <lineage>
        <taxon>unclassified sequences</taxon>
        <taxon>metagenomes</taxon>
        <taxon>organismal metagenomes</taxon>
    </lineage>
</organism>
<name>K1SSX1_9ZZZZ</name>
<protein>
    <submittedName>
        <fullName evidence="1">Uncharacterized protein</fullName>
    </submittedName>
</protein>
<proteinExistence type="predicted"/>
<dbReference type="EMBL" id="AJWZ01007413">
    <property type="protein sequence ID" value="EKC56970.1"/>
    <property type="molecule type" value="Genomic_DNA"/>
</dbReference>